<accession>A0A9Q3DUR0</accession>
<reference evidence="5" key="1">
    <citation type="submission" date="2021-03" db="EMBL/GenBank/DDBJ databases">
        <title>Draft genome sequence of rust myrtle Austropuccinia psidii MF-1, a brazilian biotype.</title>
        <authorList>
            <person name="Quecine M.C."/>
            <person name="Pachon D.M.R."/>
            <person name="Bonatelli M.L."/>
            <person name="Correr F.H."/>
            <person name="Franceschini L.M."/>
            <person name="Leite T.F."/>
            <person name="Margarido G.R.A."/>
            <person name="Almeida C.A."/>
            <person name="Ferrarezi J.A."/>
            <person name="Labate C.A."/>
        </authorList>
    </citation>
    <scope>NUCLEOTIDE SEQUENCE</scope>
    <source>
        <strain evidence="5">MF-1</strain>
    </source>
</reference>
<dbReference type="InterPro" id="IPR001680">
    <property type="entry name" value="WD40_rpt"/>
</dbReference>
<organism evidence="5 6">
    <name type="scientific">Austropuccinia psidii MF-1</name>
    <dbReference type="NCBI Taxonomy" id="1389203"/>
    <lineage>
        <taxon>Eukaryota</taxon>
        <taxon>Fungi</taxon>
        <taxon>Dikarya</taxon>
        <taxon>Basidiomycota</taxon>
        <taxon>Pucciniomycotina</taxon>
        <taxon>Pucciniomycetes</taxon>
        <taxon>Pucciniales</taxon>
        <taxon>Sphaerophragmiaceae</taxon>
        <taxon>Austropuccinia</taxon>
    </lineage>
</organism>
<evidence type="ECO:0000256" key="3">
    <source>
        <dbReference type="PROSITE-ProRule" id="PRU00221"/>
    </source>
</evidence>
<evidence type="ECO:0000256" key="2">
    <source>
        <dbReference type="ARBA" id="ARBA00022737"/>
    </source>
</evidence>
<feature type="repeat" description="WD" evidence="3">
    <location>
        <begin position="565"/>
        <end position="603"/>
    </location>
</feature>
<dbReference type="InterPro" id="IPR015943">
    <property type="entry name" value="WD40/YVTN_repeat-like_dom_sf"/>
</dbReference>
<protein>
    <recommendedName>
        <fullName evidence="4">Anaphase-promoting complex subunit 4-like WD40 domain-containing protein</fullName>
    </recommendedName>
</protein>
<keyword evidence="6" id="KW-1185">Reference proteome</keyword>
<dbReference type="PANTHER" id="PTHR19856">
    <property type="entry name" value="WD-REPEATCONTAINING PROTEIN WDR1"/>
    <property type="match status" value="1"/>
</dbReference>
<keyword evidence="2" id="KW-0677">Repeat</keyword>
<feature type="repeat" description="WD" evidence="3">
    <location>
        <begin position="267"/>
        <end position="309"/>
    </location>
</feature>
<name>A0A9Q3DUR0_9BASI</name>
<dbReference type="OrthoDB" id="2306at2759"/>
<dbReference type="PANTHER" id="PTHR19856:SF0">
    <property type="entry name" value="WD REPEAT-CONTAINING PROTEIN 1"/>
    <property type="match status" value="1"/>
</dbReference>
<dbReference type="GO" id="GO:0051015">
    <property type="term" value="F:actin filament binding"/>
    <property type="evidence" value="ECO:0007669"/>
    <property type="project" value="TreeGrafter"/>
</dbReference>
<dbReference type="Pfam" id="PF12894">
    <property type="entry name" value="ANAPC4_WD40"/>
    <property type="match status" value="1"/>
</dbReference>
<dbReference type="SUPFAM" id="SSF50969">
    <property type="entry name" value="YVTN repeat-like/Quinoprotein amine dehydrogenase"/>
    <property type="match status" value="1"/>
</dbReference>
<evidence type="ECO:0000259" key="4">
    <source>
        <dbReference type="Pfam" id="PF12894"/>
    </source>
</evidence>
<dbReference type="Gene3D" id="2.130.10.10">
    <property type="entry name" value="YVTN repeat-like/Quinoprotein amine dehydrogenase"/>
    <property type="match status" value="2"/>
</dbReference>
<feature type="repeat" description="WD" evidence="3">
    <location>
        <begin position="86"/>
        <end position="127"/>
    </location>
</feature>
<dbReference type="GO" id="GO:0030864">
    <property type="term" value="C:cortical actin cytoskeleton"/>
    <property type="evidence" value="ECO:0007669"/>
    <property type="project" value="TreeGrafter"/>
</dbReference>
<dbReference type="Pfam" id="PF00400">
    <property type="entry name" value="WD40"/>
    <property type="match status" value="4"/>
</dbReference>
<dbReference type="InterPro" id="IPR036322">
    <property type="entry name" value="WD40_repeat_dom_sf"/>
</dbReference>
<keyword evidence="1 3" id="KW-0853">WD repeat</keyword>
<dbReference type="FunFam" id="2.130.10.10:FF:000102">
    <property type="entry name" value="Actin-interacting protein 1"/>
    <property type="match status" value="1"/>
</dbReference>
<evidence type="ECO:0000256" key="1">
    <source>
        <dbReference type="ARBA" id="ARBA00022574"/>
    </source>
</evidence>
<feature type="repeat" description="WD" evidence="3">
    <location>
        <begin position="219"/>
        <end position="260"/>
    </location>
</feature>
<dbReference type="PROSITE" id="PS50082">
    <property type="entry name" value="WD_REPEATS_2"/>
    <property type="match status" value="4"/>
</dbReference>
<dbReference type="AlphaFoldDB" id="A0A9Q3DUR0"/>
<dbReference type="SMART" id="SM00320">
    <property type="entry name" value="WD40"/>
    <property type="match status" value="8"/>
</dbReference>
<evidence type="ECO:0000313" key="6">
    <source>
        <dbReference type="Proteomes" id="UP000765509"/>
    </source>
</evidence>
<dbReference type="Proteomes" id="UP000765509">
    <property type="component" value="Unassembled WGS sequence"/>
</dbReference>
<comment type="caution">
    <text evidence="5">The sequence shown here is derived from an EMBL/GenBank/DDBJ whole genome shotgun (WGS) entry which is preliminary data.</text>
</comment>
<dbReference type="InterPro" id="IPR011044">
    <property type="entry name" value="Quino_amine_DH_bsu"/>
</dbReference>
<dbReference type="PROSITE" id="PS50294">
    <property type="entry name" value="WD_REPEATS_REGION"/>
    <property type="match status" value="2"/>
</dbReference>
<sequence length="643" mass="69413">MRPTILYYSIFFNSAILLNPFVKEMDAVSPRKMADCTPISLWSPNPSTGERGTAVKFNSNRKDSIVYAAGKSIFIKNIDTLNSITYTAHIAPTTVAKFSPSGFYVASADSTGLVKVWDVAGTDQILKVEVKAIGGRVNDLAWDSDNGGKRVIAVGEGRERFGHAFSIDGGNSVGEIVGHSKSIRAVAIRSSRPFRAITASDDTSVAFFNGTPYKFSKIIRNHTKFVQAVDYAPDGSGFLSAGSDYKIFVYDGSTGDTVSELGTNSSSDKHTGSIYSAVWSGLNHSTLASFSADGTVKMWDASVQKLTRTWVLASSPTPEQQQVGGTWLEGNRFVSLAYNGDLTVIDDRQPEPIKKVHACRNGTITAAKCPLKSGVYAADYSGRILHYSDVGACEPLQLDSSVNIIGMSASKSKLFSIMMDDTVREIDPAQVSASAHQSIPLSEQPKSISSRLNDNVALVATSNQVRLIESGNSLVTLPLEYSATTCALSHNFAAIGAEDGKVSIYNVTEKSLKHLKTLSNTSSITSLAISPDEKLIAVGEATGKILVYELSGDYRSVISSQWCWHTARIWSLSWRECSSFLASSSLDTNIYIWSLAKPNKKLSIKNAHVGGTTQVVWQNGTCLLSCGKDGALRRYSINLESLK</sequence>
<proteinExistence type="predicted"/>
<dbReference type="EMBL" id="AVOT02020163">
    <property type="protein sequence ID" value="MBW0508158.1"/>
    <property type="molecule type" value="Genomic_DNA"/>
</dbReference>
<dbReference type="GO" id="GO:0030042">
    <property type="term" value="P:actin filament depolymerization"/>
    <property type="evidence" value="ECO:0007669"/>
    <property type="project" value="TreeGrafter"/>
</dbReference>
<evidence type="ECO:0000313" key="5">
    <source>
        <dbReference type="EMBL" id="MBW0508158.1"/>
    </source>
</evidence>
<gene>
    <name evidence="5" type="ORF">O181_047873</name>
</gene>
<dbReference type="SUPFAM" id="SSF50978">
    <property type="entry name" value="WD40 repeat-like"/>
    <property type="match status" value="1"/>
</dbReference>
<dbReference type="InterPro" id="IPR024977">
    <property type="entry name" value="Apc4-like_WD40_dom"/>
</dbReference>
<feature type="domain" description="Anaphase-promoting complex subunit 4-like WD40" evidence="4">
    <location>
        <begin position="492"/>
        <end position="574"/>
    </location>
</feature>